<dbReference type="InParanoid" id="F9X402"/>
<dbReference type="InterPro" id="IPR050261">
    <property type="entry name" value="FrsA_esterase"/>
</dbReference>
<dbReference type="InterPro" id="IPR029058">
    <property type="entry name" value="AB_hydrolase_fold"/>
</dbReference>
<dbReference type="Gene3D" id="1.20.1440.110">
    <property type="entry name" value="acylaminoacyl peptidase"/>
    <property type="match status" value="1"/>
</dbReference>
<keyword evidence="1" id="KW-0732">Signal</keyword>
<keyword evidence="3" id="KW-1185">Reference proteome</keyword>
<dbReference type="KEGG" id="ztr:MYCGRDRAFT_91163"/>
<evidence type="ECO:0000313" key="3">
    <source>
        <dbReference type="Proteomes" id="UP000008062"/>
    </source>
</evidence>
<dbReference type="PANTHER" id="PTHR22946:SF12">
    <property type="entry name" value="CONIDIAL PIGMENT BIOSYNTHESIS PROTEIN AYG1 (AFU_ORTHOLOGUE AFUA_2G17550)"/>
    <property type="match status" value="1"/>
</dbReference>
<dbReference type="eggNOG" id="ENOG502QPTG">
    <property type="taxonomic scope" value="Eukaryota"/>
</dbReference>
<dbReference type="HOGENOM" id="CLU_034451_1_0_1"/>
<accession>F9X402</accession>
<dbReference type="OMA" id="CEASEDM"/>
<evidence type="ECO:0008006" key="4">
    <source>
        <dbReference type="Google" id="ProtNLM"/>
    </source>
</evidence>
<sequence length="365" mass="40616">MWKFLLCSALFTALTSALIIPSNIMLQLHEDPNFHYEAIRAIGTARYNGADISEWSNLAERVLSTIDESKLETYSPITLRDIYFRASHDFFIADFFLHGNPADPRMAEMFQNHGFEIPLIIYRAAEASKSVPRPTLIIGGGFDRNMEETLHDFGFAALEREYNVILYEGPGMPRLLHQQKKGFIHDWEKVVSPIMDYIETNKNGSLSFVDSSKIGLIGMSLGGYLAARAAAFEPRLAAVICLDGVFAFMPALESAMPERLACPTRPLADDGTYSLQTKTVVEFFSRIPAWDLTGVAGNIQMPALIGLAEDDLFFKGQPEKVAEAIGFRATLVYFGPDQAAHLHVASGALRYQNQAIFEWFAGVLD</sequence>
<dbReference type="RefSeq" id="XP_003855164.1">
    <property type="nucleotide sequence ID" value="XM_003855116.1"/>
</dbReference>
<dbReference type="PANTHER" id="PTHR22946">
    <property type="entry name" value="DIENELACTONE HYDROLASE DOMAIN-CONTAINING PROTEIN-RELATED"/>
    <property type="match status" value="1"/>
</dbReference>
<gene>
    <name evidence="2" type="ORF">MYCGRDRAFT_91163</name>
</gene>
<evidence type="ECO:0000313" key="2">
    <source>
        <dbReference type="EMBL" id="EGP90140.1"/>
    </source>
</evidence>
<feature type="signal peptide" evidence="1">
    <location>
        <begin position="1"/>
        <end position="17"/>
    </location>
</feature>
<dbReference type="GeneID" id="13400700"/>
<dbReference type="Gene3D" id="3.40.50.1820">
    <property type="entry name" value="alpha/beta hydrolase"/>
    <property type="match status" value="1"/>
</dbReference>
<proteinExistence type="predicted"/>
<dbReference type="OrthoDB" id="249703at2759"/>
<dbReference type="AlphaFoldDB" id="F9X402"/>
<name>F9X402_ZYMTI</name>
<dbReference type="Proteomes" id="UP000008062">
    <property type="component" value="Chromosome 2"/>
</dbReference>
<reference evidence="2 3" key="1">
    <citation type="journal article" date="2011" name="PLoS Genet.">
        <title>Finished genome of the fungal wheat pathogen Mycosphaerella graminicola reveals dispensome structure, chromosome plasticity, and stealth pathogenesis.</title>
        <authorList>
            <person name="Goodwin S.B."/>
            <person name="Ben M'barek S."/>
            <person name="Dhillon B."/>
            <person name="Wittenberg A.H.J."/>
            <person name="Crane C.F."/>
            <person name="Hane J.K."/>
            <person name="Foster A.J."/>
            <person name="Van der Lee T.A.J."/>
            <person name="Grimwood J."/>
            <person name="Aerts A."/>
            <person name="Antoniw J."/>
            <person name="Bailey A."/>
            <person name="Bluhm B."/>
            <person name="Bowler J."/>
            <person name="Bristow J."/>
            <person name="van der Burgt A."/>
            <person name="Canto-Canche B."/>
            <person name="Churchill A.C.L."/>
            <person name="Conde-Ferraez L."/>
            <person name="Cools H.J."/>
            <person name="Coutinho P.M."/>
            <person name="Csukai M."/>
            <person name="Dehal P."/>
            <person name="De Wit P."/>
            <person name="Donzelli B."/>
            <person name="van de Geest H.C."/>
            <person name="van Ham R.C.H.J."/>
            <person name="Hammond-Kosack K.E."/>
            <person name="Henrissat B."/>
            <person name="Kilian A."/>
            <person name="Kobayashi A.K."/>
            <person name="Koopmann E."/>
            <person name="Kourmpetis Y."/>
            <person name="Kuzniar A."/>
            <person name="Lindquist E."/>
            <person name="Lombard V."/>
            <person name="Maliepaard C."/>
            <person name="Martins N."/>
            <person name="Mehrabi R."/>
            <person name="Nap J.P.H."/>
            <person name="Ponomarenko A."/>
            <person name="Rudd J.J."/>
            <person name="Salamov A."/>
            <person name="Schmutz J."/>
            <person name="Schouten H.J."/>
            <person name="Shapiro H."/>
            <person name="Stergiopoulos I."/>
            <person name="Torriani S.F.F."/>
            <person name="Tu H."/>
            <person name="de Vries R.P."/>
            <person name="Waalwijk C."/>
            <person name="Ware S.B."/>
            <person name="Wiebenga A."/>
            <person name="Zwiers L.-H."/>
            <person name="Oliver R.P."/>
            <person name="Grigoriev I.V."/>
            <person name="Kema G.H.J."/>
        </authorList>
    </citation>
    <scope>NUCLEOTIDE SEQUENCE [LARGE SCALE GENOMIC DNA]</scope>
    <source>
        <strain evidence="3">CBS 115943 / IPO323</strain>
    </source>
</reference>
<feature type="chain" id="PRO_5003391298" description="AB hydrolase-1 domain-containing protein" evidence="1">
    <location>
        <begin position="18"/>
        <end position="365"/>
    </location>
</feature>
<dbReference type="SUPFAM" id="SSF53474">
    <property type="entry name" value="alpha/beta-Hydrolases"/>
    <property type="match status" value="1"/>
</dbReference>
<organism evidence="2 3">
    <name type="scientific">Zymoseptoria tritici (strain CBS 115943 / IPO323)</name>
    <name type="common">Speckled leaf blotch fungus</name>
    <name type="synonym">Septoria tritici</name>
    <dbReference type="NCBI Taxonomy" id="336722"/>
    <lineage>
        <taxon>Eukaryota</taxon>
        <taxon>Fungi</taxon>
        <taxon>Dikarya</taxon>
        <taxon>Ascomycota</taxon>
        <taxon>Pezizomycotina</taxon>
        <taxon>Dothideomycetes</taxon>
        <taxon>Dothideomycetidae</taxon>
        <taxon>Mycosphaerellales</taxon>
        <taxon>Mycosphaerellaceae</taxon>
        <taxon>Zymoseptoria</taxon>
    </lineage>
</organism>
<evidence type="ECO:0000256" key="1">
    <source>
        <dbReference type="SAM" id="SignalP"/>
    </source>
</evidence>
<protein>
    <recommendedName>
        <fullName evidence="4">AB hydrolase-1 domain-containing protein</fullName>
    </recommendedName>
</protein>
<dbReference type="EMBL" id="CM001197">
    <property type="protein sequence ID" value="EGP90140.1"/>
    <property type="molecule type" value="Genomic_DNA"/>
</dbReference>